<feature type="domain" description="HTH cro/C1-type" evidence="2">
    <location>
        <begin position="6"/>
        <end position="60"/>
    </location>
</feature>
<evidence type="ECO:0000259" key="2">
    <source>
        <dbReference type="PROSITE" id="PS50943"/>
    </source>
</evidence>
<evidence type="ECO:0000313" key="3">
    <source>
        <dbReference type="EMBL" id="OCM71700.1"/>
    </source>
</evidence>
<evidence type="ECO:0000313" key="4">
    <source>
        <dbReference type="Proteomes" id="UP000093122"/>
    </source>
</evidence>
<dbReference type="SUPFAM" id="SSF47413">
    <property type="entry name" value="lambda repressor-like DNA-binding domains"/>
    <property type="match status" value="1"/>
</dbReference>
<name>A0A853P6V4_STRAG</name>
<protein>
    <recommendedName>
        <fullName evidence="2">HTH cro/C1-type domain-containing protein</fullName>
    </recommendedName>
</protein>
<keyword evidence="1" id="KW-0238">DNA-binding</keyword>
<evidence type="ECO:0000256" key="1">
    <source>
        <dbReference type="ARBA" id="ARBA00023125"/>
    </source>
</evidence>
<gene>
    <name evidence="3" type="ORF">AX245_08900</name>
</gene>
<dbReference type="CDD" id="cd00093">
    <property type="entry name" value="HTH_XRE"/>
    <property type="match status" value="1"/>
</dbReference>
<reference evidence="3 4" key="1">
    <citation type="journal article" date="2016" name="Sci. Rep.">
        <title>Serotype IV Streptococcus agalactiae ST-452 has arisen from large genomic recombination events between CC23 and the hypervirulent CC17 lineages.</title>
        <authorList>
            <person name="Campisi E."/>
            <person name="Rinaudo C.D."/>
            <person name="Donati C."/>
            <person name="Barucco M."/>
            <person name="Torricelli G."/>
            <person name="Edwards M.S."/>
            <person name="Baker C.J."/>
            <person name="Margarit I."/>
            <person name="Rosini R."/>
        </authorList>
    </citation>
    <scope>NUCLEOTIDE SEQUENCE [LARGE SCALE GENOMIC DNA]</scope>
    <source>
        <strain evidence="3 4">CZ-PW-140</strain>
    </source>
</reference>
<dbReference type="InterPro" id="IPR010982">
    <property type="entry name" value="Lambda_DNA-bd_dom_sf"/>
</dbReference>
<dbReference type="PROSITE" id="PS50943">
    <property type="entry name" value="HTH_CROC1"/>
    <property type="match status" value="1"/>
</dbReference>
<dbReference type="Pfam" id="PF01381">
    <property type="entry name" value="HTH_3"/>
    <property type="match status" value="1"/>
</dbReference>
<comment type="caution">
    <text evidence="3">The sequence shown here is derived from an EMBL/GenBank/DDBJ whole genome shotgun (WGS) entry which is preliminary data.</text>
</comment>
<organism evidence="3 4">
    <name type="scientific">Streptococcus agalactiae</name>
    <dbReference type="NCBI Taxonomy" id="1311"/>
    <lineage>
        <taxon>Bacteria</taxon>
        <taxon>Bacillati</taxon>
        <taxon>Bacillota</taxon>
        <taxon>Bacilli</taxon>
        <taxon>Lactobacillales</taxon>
        <taxon>Streptococcaceae</taxon>
        <taxon>Streptococcus</taxon>
    </lineage>
</organism>
<dbReference type="SMART" id="SM00530">
    <property type="entry name" value="HTH_XRE"/>
    <property type="match status" value="1"/>
</dbReference>
<dbReference type="AlphaFoldDB" id="A0A853P6V4"/>
<dbReference type="InterPro" id="IPR001387">
    <property type="entry name" value="Cro/C1-type_HTH"/>
</dbReference>
<sequence length="113" mass="13054">MFPERFKNLRLEANLTQKQLASILHTSQQNIGFYEKGERKPKNEILTEIASYFNVSTDYLLGNTNIKNTNMIDEAKLDKAINDSLGFNGKPATLEEKENMKEVLRIYLENLNK</sequence>
<dbReference type="Gene3D" id="1.10.260.40">
    <property type="entry name" value="lambda repressor-like DNA-binding domains"/>
    <property type="match status" value="1"/>
</dbReference>
<dbReference type="GO" id="GO:0003677">
    <property type="term" value="F:DNA binding"/>
    <property type="evidence" value="ECO:0007669"/>
    <property type="project" value="UniProtKB-KW"/>
</dbReference>
<dbReference type="Proteomes" id="UP000093122">
    <property type="component" value="Unassembled WGS sequence"/>
</dbReference>
<dbReference type="RefSeq" id="WP_000483805.1">
    <property type="nucleotide sequence ID" value="NZ_CDEC01000034.1"/>
</dbReference>
<proteinExistence type="predicted"/>
<dbReference type="PANTHER" id="PTHR46558:SF11">
    <property type="entry name" value="HTH-TYPE TRANSCRIPTIONAL REGULATOR XRE"/>
    <property type="match status" value="1"/>
</dbReference>
<dbReference type="EMBL" id="MAWT01000016">
    <property type="protein sequence ID" value="OCM71700.1"/>
    <property type="molecule type" value="Genomic_DNA"/>
</dbReference>
<dbReference type="KEGG" id="sage:EN72_10520"/>
<dbReference type="PANTHER" id="PTHR46558">
    <property type="entry name" value="TRACRIPTIONAL REGULATORY PROTEIN-RELATED-RELATED"/>
    <property type="match status" value="1"/>
</dbReference>
<accession>A0A853P6V4</accession>